<evidence type="ECO:0000313" key="1">
    <source>
        <dbReference type="EMBL" id="KAK2114413.1"/>
    </source>
</evidence>
<organism evidence="1 2">
    <name type="scientific">Saguinus oedipus</name>
    <name type="common">Cotton-top tamarin</name>
    <name type="synonym">Oedipomidas oedipus</name>
    <dbReference type="NCBI Taxonomy" id="9490"/>
    <lineage>
        <taxon>Eukaryota</taxon>
        <taxon>Metazoa</taxon>
        <taxon>Chordata</taxon>
        <taxon>Craniata</taxon>
        <taxon>Vertebrata</taxon>
        <taxon>Euteleostomi</taxon>
        <taxon>Mammalia</taxon>
        <taxon>Eutheria</taxon>
        <taxon>Euarchontoglires</taxon>
        <taxon>Primates</taxon>
        <taxon>Haplorrhini</taxon>
        <taxon>Platyrrhini</taxon>
        <taxon>Cebidae</taxon>
        <taxon>Callitrichinae</taxon>
        <taxon>Saguinus</taxon>
    </lineage>
</organism>
<comment type="caution">
    <text evidence="1">The sequence shown here is derived from an EMBL/GenBank/DDBJ whole genome shotgun (WGS) entry which is preliminary data.</text>
</comment>
<dbReference type="EMBL" id="JASSZA010000004">
    <property type="protein sequence ID" value="KAK2114413.1"/>
    <property type="molecule type" value="Genomic_DNA"/>
</dbReference>
<proteinExistence type="predicted"/>
<dbReference type="Proteomes" id="UP001266305">
    <property type="component" value="Unassembled WGS sequence"/>
</dbReference>
<sequence length="51" mass="5418">MKECLNEQMKVPGSSTLKSQALLSWQQLAAKLVLRSATAGLLSSSSKQAVV</sequence>
<protein>
    <submittedName>
        <fullName evidence="1">Uncharacterized protein</fullName>
    </submittedName>
</protein>
<accession>A0ABQ9W0R2</accession>
<reference evidence="1 2" key="1">
    <citation type="submission" date="2023-05" db="EMBL/GenBank/DDBJ databases">
        <title>B98-5 Cell Line De Novo Hybrid Assembly: An Optical Mapping Approach.</title>
        <authorList>
            <person name="Kananen K."/>
            <person name="Auerbach J.A."/>
            <person name="Kautto E."/>
            <person name="Blachly J.S."/>
        </authorList>
    </citation>
    <scope>NUCLEOTIDE SEQUENCE [LARGE SCALE GENOMIC DNA]</scope>
    <source>
        <strain evidence="1">B95-8</strain>
        <tissue evidence="1">Cell line</tissue>
    </source>
</reference>
<name>A0ABQ9W0R2_SAGOE</name>
<gene>
    <name evidence="1" type="ORF">P7K49_008679</name>
</gene>
<keyword evidence="2" id="KW-1185">Reference proteome</keyword>
<evidence type="ECO:0000313" key="2">
    <source>
        <dbReference type="Proteomes" id="UP001266305"/>
    </source>
</evidence>